<name>A0A318N3L0_9PROT</name>
<dbReference type="EMBL" id="QGLT01000001">
    <property type="protein sequence ID" value="PXZ02066.1"/>
    <property type="molecule type" value="Genomic_DNA"/>
</dbReference>
<evidence type="ECO:0008006" key="4">
    <source>
        <dbReference type="Google" id="ProtNLM"/>
    </source>
</evidence>
<organism evidence="2 3">
    <name type="scientific">Commensalibacter melissae</name>
    <dbReference type="NCBI Taxonomy" id="2070537"/>
    <lineage>
        <taxon>Bacteria</taxon>
        <taxon>Pseudomonadati</taxon>
        <taxon>Pseudomonadota</taxon>
        <taxon>Alphaproteobacteria</taxon>
        <taxon>Acetobacterales</taxon>
        <taxon>Acetobacteraceae</taxon>
    </lineage>
</organism>
<feature type="chain" id="PRO_5016249488" description="Lipoprotein" evidence="1">
    <location>
        <begin position="34"/>
        <end position="86"/>
    </location>
</feature>
<dbReference type="RefSeq" id="WP_110438584.1">
    <property type="nucleotide sequence ID" value="NZ_CP046393.1"/>
</dbReference>
<gene>
    <name evidence="2" type="ORF">DK869_00200</name>
</gene>
<dbReference type="OrthoDB" id="7278207at2"/>
<accession>A0A318N3L0</accession>
<dbReference type="Proteomes" id="UP000247565">
    <property type="component" value="Unassembled WGS sequence"/>
</dbReference>
<reference evidence="2 3" key="1">
    <citation type="submission" date="2018-05" db="EMBL/GenBank/DDBJ databases">
        <title>Reference genomes for bee gut microbiota database.</title>
        <authorList>
            <person name="Ellegaard K.M."/>
        </authorList>
    </citation>
    <scope>NUCLEOTIDE SEQUENCE [LARGE SCALE GENOMIC DNA]</scope>
    <source>
        <strain evidence="2 3">ESL0284</strain>
    </source>
</reference>
<evidence type="ECO:0000313" key="3">
    <source>
        <dbReference type="Proteomes" id="UP000247565"/>
    </source>
</evidence>
<keyword evidence="1" id="KW-0732">Signal</keyword>
<comment type="caution">
    <text evidence="2">The sequence shown here is derived from an EMBL/GenBank/DDBJ whole genome shotgun (WGS) entry which is preliminary data.</text>
</comment>
<dbReference type="AlphaFoldDB" id="A0A318N3L0"/>
<proteinExistence type="predicted"/>
<evidence type="ECO:0000313" key="2">
    <source>
        <dbReference type="EMBL" id="PXZ02066.1"/>
    </source>
</evidence>
<feature type="signal peptide" evidence="1">
    <location>
        <begin position="1"/>
        <end position="33"/>
    </location>
</feature>
<sequence length="86" mass="8763">MVNLRINNIKHCFCIGICLVSSALFLNGCSGTAETPVPAGTQSSVGYGSVCKAGIYSCHTPYQVPLGSPCSCPGVGAPSYGNVHAK</sequence>
<keyword evidence="3" id="KW-1185">Reference proteome</keyword>
<evidence type="ECO:0000256" key="1">
    <source>
        <dbReference type="SAM" id="SignalP"/>
    </source>
</evidence>
<protein>
    <recommendedName>
        <fullName evidence="4">Lipoprotein</fullName>
    </recommendedName>
</protein>